<organism evidence="2 3">
    <name type="scientific">Microbacterium phage Margaery</name>
    <dbReference type="NCBI Taxonomy" id="2591217"/>
    <lineage>
        <taxon>Viruses</taxon>
        <taxon>Duplodnaviria</taxon>
        <taxon>Heunggongvirae</taxon>
        <taxon>Uroviricota</taxon>
        <taxon>Caudoviricetes</taxon>
        <taxon>Hodgkinviridae</taxon>
        <taxon>Margaeryvirus</taxon>
        <taxon>Margaeryvirus margaery</taxon>
    </lineage>
</organism>
<evidence type="ECO:0000313" key="2">
    <source>
        <dbReference type="EMBL" id="QDH93115.1"/>
    </source>
</evidence>
<gene>
    <name evidence="2" type="primary">57</name>
    <name evidence="2" type="ORF">PBI_MARGAERY_58</name>
</gene>
<feature type="region of interest" description="Disordered" evidence="1">
    <location>
        <begin position="58"/>
        <end position="96"/>
    </location>
</feature>
<proteinExistence type="predicted"/>
<sequence>MKVSVKVTGSSGSLFGGTGQTVETKIEVDEKLFDTAGLMEVTNALGIVAGMIVRDIESRARREPDEEPAESTDGEPEDGTRVDDTGTRPSGAGDVVRATWKDGSSRLFFDTGQHLYSPEVVGVFATPMALEYADPEVTLRTIAVLGETQARARNEEHPALADIRDRLGDAVITADEAQAIRNLALAAERRGDEKGITHGR</sequence>
<dbReference type="RefSeq" id="YP_010751158.1">
    <property type="nucleotide sequence ID" value="NC_073366.1"/>
</dbReference>
<dbReference type="Proteomes" id="UP000315956">
    <property type="component" value="Segment"/>
</dbReference>
<name>A0A514DHP0_9CAUD</name>
<accession>A0A514DHP0</accession>
<dbReference type="KEGG" id="vg:80004821"/>
<dbReference type="EMBL" id="MK937606">
    <property type="protein sequence ID" value="QDH93115.1"/>
    <property type="molecule type" value="Genomic_DNA"/>
</dbReference>
<protein>
    <submittedName>
        <fullName evidence="2">Uncharacterized protein</fullName>
    </submittedName>
</protein>
<dbReference type="GeneID" id="80004821"/>
<feature type="compositionally biased region" description="Acidic residues" evidence="1">
    <location>
        <begin position="65"/>
        <end position="77"/>
    </location>
</feature>
<reference evidence="2 3" key="1">
    <citation type="submission" date="2019-05" db="EMBL/GenBank/DDBJ databases">
        <authorList>
            <person name="Stoner T.H."/>
            <person name="Aull H.G."/>
            <person name="Divens A.M."/>
            <person name="Zack K."/>
            <person name="Garlena R.A."/>
            <person name="Russell D.A."/>
            <person name="Pope W.H."/>
            <person name="Jacobs-Sera D."/>
            <person name="Hatfull G.F."/>
        </authorList>
    </citation>
    <scope>NUCLEOTIDE SEQUENCE [LARGE SCALE GENOMIC DNA]</scope>
</reference>
<evidence type="ECO:0000313" key="3">
    <source>
        <dbReference type="Proteomes" id="UP000315956"/>
    </source>
</evidence>
<keyword evidence="3" id="KW-1185">Reference proteome</keyword>
<evidence type="ECO:0000256" key="1">
    <source>
        <dbReference type="SAM" id="MobiDB-lite"/>
    </source>
</evidence>